<proteinExistence type="predicted"/>
<dbReference type="SUPFAM" id="SSF56349">
    <property type="entry name" value="DNA breaking-rejoining enzymes"/>
    <property type="match status" value="1"/>
</dbReference>
<protein>
    <recommendedName>
        <fullName evidence="6">Phage integrase SAM-like domain-containing protein</fullName>
    </recommendedName>
</protein>
<dbReference type="Pfam" id="PF17293">
    <property type="entry name" value="Arm-DNA-bind_5"/>
    <property type="match status" value="1"/>
</dbReference>
<dbReference type="InterPro" id="IPR010998">
    <property type="entry name" value="Integrase_recombinase_N"/>
</dbReference>
<dbReference type="Pfam" id="PF13102">
    <property type="entry name" value="Phage_int_SAM_5"/>
    <property type="match status" value="1"/>
</dbReference>
<keyword evidence="1" id="KW-0238">DNA-binding</keyword>
<dbReference type="GO" id="GO:0003677">
    <property type="term" value="F:DNA binding"/>
    <property type="evidence" value="ECO:0007669"/>
    <property type="project" value="UniProtKB-KW"/>
</dbReference>
<dbReference type="OrthoDB" id="1094492at2"/>
<feature type="domain" description="Arm DNA-binding" evidence="3">
    <location>
        <begin position="6"/>
        <end position="73"/>
    </location>
</feature>
<keyword evidence="5" id="KW-1185">Reference proteome</keyword>
<evidence type="ECO:0000256" key="1">
    <source>
        <dbReference type="ARBA" id="ARBA00023125"/>
    </source>
</evidence>
<name>A0A1G5ZLA0_9BACT</name>
<dbReference type="Proteomes" id="UP000198756">
    <property type="component" value="Unassembled WGS sequence"/>
</dbReference>
<dbReference type="RefSeq" id="WP_092734390.1">
    <property type="nucleotide sequence ID" value="NZ_FMXE01000044.1"/>
</dbReference>
<sequence>MATLKITLDERRTKKNGTFPVVIRITHQSKSRDITTGYTANSKTFSKATGTFRKDDAANLELFKLLELYSNKLKALRASGLEHLSVQDLKEKLLLTESTGDLTIYDFWQKEICHLRSVNRYGSATIYQNTLGVFEQLVSLKLPFETFGYKGLLELGQKLFAGNRKVNTVGVYMRTFRAICNKAIHQDLVAQDWYPFKNYKIRKSKTTPRTLSLEEMRSFFQLDLSNDEMLYPYWCIGKLIFLLRGINLNDLLLLKPQNVPGDRLIYNRGKTGKSYSIQMLPEIEFLLSQFHSNHLLLGQFSKSQMEDPVK</sequence>
<dbReference type="InterPro" id="IPR035386">
    <property type="entry name" value="Arm-DNA-bind_5"/>
</dbReference>
<dbReference type="InterPro" id="IPR011010">
    <property type="entry name" value="DNA_brk_join_enz"/>
</dbReference>
<evidence type="ECO:0000259" key="3">
    <source>
        <dbReference type="Pfam" id="PF17293"/>
    </source>
</evidence>
<dbReference type="AlphaFoldDB" id="A0A1G5ZLA0"/>
<accession>A0A1G5ZLA0</accession>
<dbReference type="STRING" id="279824.SAMN03080617_04067"/>
<dbReference type="InterPro" id="IPR025269">
    <property type="entry name" value="SAM-like_dom"/>
</dbReference>
<dbReference type="Gene3D" id="1.10.150.130">
    <property type="match status" value="1"/>
</dbReference>
<reference evidence="5" key="1">
    <citation type="submission" date="2016-10" db="EMBL/GenBank/DDBJ databases">
        <authorList>
            <person name="Varghese N."/>
            <person name="Submissions S."/>
        </authorList>
    </citation>
    <scope>NUCLEOTIDE SEQUENCE [LARGE SCALE GENOMIC DNA]</scope>
    <source>
        <strain evidence="5">DSM 22703</strain>
    </source>
</reference>
<evidence type="ECO:0000313" key="5">
    <source>
        <dbReference type="Proteomes" id="UP000198756"/>
    </source>
</evidence>
<organism evidence="4 5">
    <name type="scientific">Algoriphagus alkaliphilus</name>
    <dbReference type="NCBI Taxonomy" id="279824"/>
    <lineage>
        <taxon>Bacteria</taxon>
        <taxon>Pseudomonadati</taxon>
        <taxon>Bacteroidota</taxon>
        <taxon>Cytophagia</taxon>
        <taxon>Cytophagales</taxon>
        <taxon>Cyclobacteriaceae</taxon>
        <taxon>Algoriphagus</taxon>
    </lineage>
</organism>
<evidence type="ECO:0008006" key="6">
    <source>
        <dbReference type="Google" id="ProtNLM"/>
    </source>
</evidence>
<evidence type="ECO:0000259" key="2">
    <source>
        <dbReference type="Pfam" id="PF13102"/>
    </source>
</evidence>
<dbReference type="EMBL" id="FMXE01000044">
    <property type="protein sequence ID" value="SDA95392.1"/>
    <property type="molecule type" value="Genomic_DNA"/>
</dbReference>
<feature type="domain" description="Phage integrase SAM-like" evidence="2">
    <location>
        <begin position="104"/>
        <end position="201"/>
    </location>
</feature>
<evidence type="ECO:0000313" key="4">
    <source>
        <dbReference type="EMBL" id="SDA95392.1"/>
    </source>
</evidence>
<gene>
    <name evidence="4" type="ORF">SAMN03080617_04067</name>
</gene>